<keyword evidence="2" id="KW-1185">Reference proteome</keyword>
<evidence type="ECO:0000313" key="1">
    <source>
        <dbReference type="EMBL" id="WAJ29963.1"/>
    </source>
</evidence>
<evidence type="ECO:0000313" key="2">
    <source>
        <dbReference type="Proteomes" id="UP001163223"/>
    </source>
</evidence>
<name>A0ACD4NSU3_9HYPH</name>
<sequence>MSRPYAKLPGWIDYGLIPLVNVVVAFLVAGLVVLAVGESPIEAAQLMLRGAFGYGEGFGFTLYYATNFIFTGLAVAVAFHGGLFNIGGEGQAYLGGLGVALVALNLDGTFPWWVNLPLAVLASAAFGAAWALIPAVLQAKRGSHVVITTIMFNFIAAALMVYLIVERLRPVGSMAPESRVFTEGGQLPKLEGFFALLGLDLGGAPLNVSFFVALAAAFAVWVLIWRTRLGYEIRTLGFSPKAALYAGMSQTRLVVVTMLISGGLAGMMALNPVMGDQYRLQIEFPAGAGFVGIAVALMGRGHPAGILPAALLFGVLYQGGAELAFDMPAISRDMIVIIQGLVILFAGALENMIRPGVGAAFQFVRFRPSAKTVQGELGR</sequence>
<gene>
    <name evidence="1" type="ORF">OXU80_07065</name>
</gene>
<dbReference type="Proteomes" id="UP001163223">
    <property type="component" value="Chromosome"/>
</dbReference>
<dbReference type="EMBL" id="CP113520">
    <property type="protein sequence ID" value="WAJ29963.1"/>
    <property type="molecule type" value="Genomic_DNA"/>
</dbReference>
<reference evidence="1" key="1">
    <citation type="submission" date="2022-11" db="EMBL/GenBank/DDBJ databases">
        <title>beta-Carotene-producing bacterium, Jeongeuplla avenae sp. nov., alleviates the salt stress of Arabidopsis seedlings.</title>
        <authorList>
            <person name="Jiang L."/>
            <person name="Lee J."/>
        </authorList>
    </citation>
    <scope>NUCLEOTIDE SEQUENCE</scope>
    <source>
        <strain evidence="1">DY_R2A_6</strain>
    </source>
</reference>
<protein>
    <submittedName>
        <fullName evidence="1">ABC transporter permease</fullName>
    </submittedName>
</protein>
<accession>A0ACD4NSU3</accession>
<proteinExistence type="predicted"/>
<organism evidence="1 2">
    <name type="scientific">Antarcticirhabdus aurantiaca</name>
    <dbReference type="NCBI Taxonomy" id="2606717"/>
    <lineage>
        <taxon>Bacteria</taxon>
        <taxon>Pseudomonadati</taxon>
        <taxon>Pseudomonadota</taxon>
        <taxon>Alphaproteobacteria</taxon>
        <taxon>Hyphomicrobiales</taxon>
        <taxon>Aurantimonadaceae</taxon>
        <taxon>Antarcticirhabdus</taxon>
    </lineage>
</organism>